<accession>A0A024UE07</accession>
<evidence type="ECO:0000313" key="1">
    <source>
        <dbReference type="EMBL" id="ETW04410.1"/>
    </source>
</evidence>
<sequence length="117" mass="12784">MHSIFVLQEPCNLPSRVCYRRLTSSSAPTASVHPPSSVPYASDICTGMSPEAVVRNDRLTSAQVVAFRDASSCASYHHDMMDKLLRIYPVCVDPVSRMSTATLGSMTFAQRVKSLTS</sequence>
<dbReference type="VEuPathDB" id="FungiDB:H310_04691"/>
<dbReference type="AlphaFoldDB" id="A0A024UE07"/>
<gene>
    <name evidence="1" type="ORF">H310_04691</name>
</gene>
<organism evidence="1">
    <name type="scientific">Aphanomyces invadans</name>
    <dbReference type="NCBI Taxonomy" id="157072"/>
    <lineage>
        <taxon>Eukaryota</taxon>
        <taxon>Sar</taxon>
        <taxon>Stramenopiles</taxon>
        <taxon>Oomycota</taxon>
        <taxon>Saprolegniomycetes</taxon>
        <taxon>Saprolegniales</taxon>
        <taxon>Verrucalvaceae</taxon>
        <taxon>Aphanomyces</taxon>
    </lineage>
</organism>
<reference evidence="1" key="1">
    <citation type="submission" date="2013-12" db="EMBL/GenBank/DDBJ databases">
        <title>The Genome Sequence of Aphanomyces invadans NJM9701.</title>
        <authorList>
            <consortium name="The Broad Institute Genomics Platform"/>
            <person name="Russ C."/>
            <person name="Tyler B."/>
            <person name="van West P."/>
            <person name="Dieguez-Uribeondo J."/>
            <person name="Young S.K."/>
            <person name="Zeng Q."/>
            <person name="Gargeya S."/>
            <person name="Fitzgerald M."/>
            <person name="Abouelleil A."/>
            <person name="Alvarado L."/>
            <person name="Chapman S.B."/>
            <person name="Gainer-Dewar J."/>
            <person name="Goldberg J."/>
            <person name="Griggs A."/>
            <person name="Gujja S."/>
            <person name="Hansen M."/>
            <person name="Howarth C."/>
            <person name="Imamovic A."/>
            <person name="Ireland A."/>
            <person name="Larimer J."/>
            <person name="McCowan C."/>
            <person name="Murphy C."/>
            <person name="Pearson M."/>
            <person name="Poon T.W."/>
            <person name="Priest M."/>
            <person name="Roberts A."/>
            <person name="Saif S."/>
            <person name="Shea T."/>
            <person name="Sykes S."/>
            <person name="Wortman J."/>
            <person name="Nusbaum C."/>
            <person name="Birren B."/>
        </authorList>
    </citation>
    <scope>NUCLEOTIDE SEQUENCE [LARGE SCALE GENOMIC DNA]</scope>
    <source>
        <strain evidence="1">NJM9701</strain>
    </source>
</reference>
<dbReference type="GeneID" id="20081741"/>
<name>A0A024UE07_9STRA</name>
<proteinExistence type="predicted"/>
<dbReference type="RefSeq" id="XP_008867366.1">
    <property type="nucleotide sequence ID" value="XM_008869144.1"/>
</dbReference>
<dbReference type="EMBL" id="KI913958">
    <property type="protein sequence ID" value="ETW04410.1"/>
    <property type="molecule type" value="Genomic_DNA"/>
</dbReference>
<protein>
    <submittedName>
        <fullName evidence="1">Uncharacterized protein</fullName>
    </submittedName>
</protein>